<dbReference type="RefSeq" id="WP_305108814.1">
    <property type="nucleotide sequence ID" value="NZ_JAUTWS010000143.1"/>
</dbReference>
<dbReference type="Gene3D" id="3.30.70.270">
    <property type="match status" value="1"/>
</dbReference>
<gene>
    <name evidence="4" type="ORF">Q7A36_37035</name>
</gene>
<comment type="caution">
    <text evidence="4">The sequence shown here is derived from an EMBL/GenBank/DDBJ whole genome shotgun (WGS) entry which is preliminary data.</text>
</comment>
<evidence type="ECO:0000313" key="5">
    <source>
        <dbReference type="Proteomes" id="UP001243009"/>
    </source>
</evidence>
<dbReference type="Gene3D" id="3.30.450.20">
    <property type="entry name" value="PAS domain"/>
    <property type="match status" value="2"/>
</dbReference>
<dbReference type="InterPro" id="IPR029787">
    <property type="entry name" value="Nucleotide_cyclase"/>
</dbReference>
<dbReference type="EMBL" id="JAUTWS010000143">
    <property type="protein sequence ID" value="MDO9713968.1"/>
    <property type="molecule type" value="Genomic_DNA"/>
</dbReference>
<dbReference type="PROSITE" id="PS50883">
    <property type="entry name" value="EAL"/>
    <property type="match status" value="1"/>
</dbReference>
<dbReference type="Pfam" id="PF00990">
    <property type="entry name" value="GGDEF"/>
    <property type="match status" value="1"/>
</dbReference>
<accession>A0ABT9ECN5</accession>
<dbReference type="SMART" id="SM00267">
    <property type="entry name" value="GGDEF"/>
    <property type="match status" value="1"/>
</dbReference>
<dbReference type="PROSITE" id="PS50112">
    <property type="entry name" value="PAS"/>
    <property type="match status" value="1"/>
</dbReference>
<dbReference type="InterPro" id="IPR001633">
    <property type="entry name" value="EAL_dom"/>
</dbReference>
<dbReference type="SUPFAM" id="SSF55073">
    <property type="entry name" value="Nucleotide cyclase"/>
    <property type="match status" value="1"/>
</dbReference>
<feature type="domain" description="PAS" evidence="1">
    <location>
        <begin position="323"/>
        <end position="371"/>
    </location>
</feature>
<evidence type="ECO:0000259" key="1">
    <source>
        <dbReference type="PROSITE" id="PS50112"/>
    </source>
</evidence>
<dbReference type="InterPro" id="IPR052155">
    <property type="entry name" value="Biofilm_reg_signaling"/>
</dbReference>
<dbReference type="Pfam" id="PF00563">
    <property type="entry name" value="EAL"/>
    <property type="match status" value="1"/>
</dbReference>
<evidence type="ECO:0000259" key="2">
    <source>
        <dbReference type="PROSITE" id="PS50883"/>
    </source>
</evidence>
<evidence type="ECO:0000313" key="4">
    <source>
        <dbReference type="EMBL" id="MDO9713968.1"/>
    </source>
</evidence>
<dbReference type="InterPro" id="IPR035965">
    <property type="entry name" value="PAS-like_dom_sf"/>
</dbReference>
<feature type="domain" description="GGDEF" evidence="3">
    <location>
        <begin position="479"/>
        <end position="611"/>
    </location>
</feature>
<dbReference type="CDD" id="cd00130">
    <property type="entry name" value="PAS"/>
    <property type="match status" value="1"/>
</dbReference>
<dbReference type="InterPro" id="IPR043128">
    <property type="entry name" value="Rev_trsase/Diguanyl_cyclase"/>
</dbReference>
<name>A0ABT9ECN5_9PROT</name>
<dbReference type="CDD" id="cd01949">
    <property type="entry name" value="GGDEF"/>
    <property type="match status" value="1"/>
</dbReference>
<protein>
    <submittedName>
        <fullName evidence="4">EAL domain-containing protein</fullName>
    </submittedName>
</protein>
<proteinExistence type="predicted"/>
<dbReference type="SMART" id="SM00091">
    <property type="entry name" value="PAS"/>
    <property type="match status" value="1"/>
</dbReference>
<dbReference type="CDD" id="cd01948">
    <property type="entry name" value="EAL"/>
    <property type="match status" value="1"/>
</dbReference>
<dbReference type="Gene3D" id="3.20.20.450">
    <property type="entry name" value="EAL domain"/>
    <property type="match status" value="1"/>
</dbReference>
<dbReference type="SUPFAM" id="SSF55785">
    <property type="entry name" value="PYP-like sensor domain (PAS domain)"/>
    <property type="match status" value="1"/>
</dbReference>
<dbReference type="NCBIfam" id="TIGR00254">
    <property type="entry name" value="GGDEF"/>
    <property type="match status" value="1"/>
</dbReference>
<dbReference type="SMART" id="SM00052">
    <property type="entry name" value="EAL"/>
    <property type="match status" value="1"/>
</dbReference>
<dbReference type="PANTHER" id="PTHR44757">
    <property type="entry name" value="DIGUANYLATE CYCLASE DGCP"/>
    <property type="match status" value="1"/>
</dbReference>
<dbReference type="CDD" id="cd12914">
    <property type="entry name" value="PDC1_DGC_like"/>
    <property type="match status" value="1"/>
</dbReference>
<keyword evidence="5" id="KW-1185">Reference proteome</keyword>
<dbReference type="Pfam" id="PF12860">
    <property type="entry name" value="PAS_7"/>
    <property type="match status" value="1"/>
</dbReference>
<sequence length="885" mass="96172">MRAATARTFRRLARLLAGMPDMLVALACVALLWVGTVAYLDHQTRDAIAAAQDQTERFAIAFEESVARRVDLIDSALLLLRDAYLTGRDDIDMAQVTRGVTTGGPVFQFGYIDADGVLVATNLRHTDVRMDLSDRPHFRAHAENPGRDKLFVSLPVIGRASGKISMQFSRRVADPDGSFRGVVVASITPPGSLTSLHSEMGDGKGMLMLLGTDGALRARSPAIGREAVAQALAAAVGTTARGSFMRGAGQDLVLLGSYRQVSQRPLTVAVALTGEEVLGDLRSGRRQVIGAAAAVSLAALLAGGALTLRRHRLARSRRDLAASREALADAVESVSQGVLMTDSEGRVTVANRRAPELLGLLPEALQGRPTLRALSRMQFVAGEFGTAFPDLDAFETFSRSEWQDLGRNHVYERKRPDGTVLEVRTHALPSGGAVRTYTDITERHLMEEQARHFALHDSLTGLSNRVLMGERLVLAVQRGGCAVLFLDLDHFKLVNDRHGHDAGDRLLVEVAVRLRAVLRAGDTLARLGGDEFAILLSQANPAMASAVARHTIELLQEPFELDGRRFVIGASIGIALHPRDGTTPAALLCAADTAMYAAKRSGRNTFALYDEYMERDAEEQRSLERDLREAVATGQFHLVYQPVCSTHSGEVASFEALIRWCHPVRGHVPPSLFIPVAEQAGLILPIGAWVLETACSEAAAWPRPVRVAVNMSPPQFLQHDLCDQVRRALDRAGLPPDRLDIEVTEGLMLGDEEVVLTNMTRLRAMGVRISLDDFGTGHSSLSYLRRFPFDRIKIDRSFVQNLGVGTEARAIVHSVLSLGRNLKLDIIAEGVETELQLHELRMLRCELVQGYLLGKPMTMDDAVALLRGAAQGMEGRAAPQPTLAG</sequence>
<dbReference type="InterPro" id="IPR035919">
    <property type="entry name" value="EAL_sf"/>
</dbReference>
<dbReference type="InterPro" id="IPR000014">
    <property type="entry name" value="PAS"/>
</dbReference>
<dbReference type="PROSITE" id="PS50887">
    <property type="entry name" value="GGDEF"/>
    <property type="match status" value="1"/>
</dbReference>
<evidence type="ECO:0000259" key="3">
    <source>
        <dbReference type="PROSITE" id="PS50887"/>
    </source>
</evidence>
<reference evidence="4 5" key="1">
    <citation type="submission" date="2023-08" db="EMBL/GenBank/DDBJ databases">
        <title>The draft genome sequence of Paracraurococcus sp. LOR1-02.</title>
        <authorList>
            <person name="Kingkaew E."/>
            <person name="Tanasupawat S."/>
        </authorList>
    </citation>
    <scope>NUCLEOTIDE SEQUENCE [LARGE SCALE GENOMIC DNA]</scope>
    <source>
        <strain evidence="4 5">LOR1-02</strain>
    </source>
</reference>
<dbReference type="InterPro" id="IPR000160">
    <property type="entry name" value="GGDEF_dom"/>
</dbReference>
<dbReference type="Proteomes" id="UP001243009">
    <property type="component" value="Unassembled WGS sequence"/>
</dbReference>
<organism evidence="4 5">
    <name type="scientific">Paracraurococcus lichenis</name>
    <dbReference type="NCBI Taxonomy" id="3064888"/>
    <lineage>
        <taxon>Bacteria</taxon>
        <taxon>Pseudomonadati</taxon>
        <taxon>Pseudomonadota</taxon>
        <taxon>Alphaproteobacteria</taxon>
        <taxon>Acetobacterales</taxon>
        <taxon>Roseomonadaceae</taxon>
        <taxon>Paracraurococcus</taxon>
    </lineage>
</organism>
<dbReference type="SUPFAM" id="SSF141868">
    <property type="entry name" value="EAL domain-like"/>
    <property type="match status" value="1"/>
</dbReference>
<dbReference type="PANTHER" id="PTHR44757:SF2">
    <property type="entry name" value="BIOFILM ARCHITECTURE MAINTENANCE PROTEIN MBAA"/>
    <property type="match status" value="1"/>
</dbReference>
<feature type="domain" description="EAL" evidence="2">
    <location>
        <begin position="620"/>
        <end position="870"/>
    </location>
</feature>